<sequence>MATSSELPISYVPNFEEYQLRAKRRQAEEDLPTSLPEGFPAQLHSPLVWEGNDFSDPSSWTYSLSSPEIDEITSALRHFQSLKLPLGCITPATFPLPNLRPTLRDLSRTIHSGRGFFVLRGLPVDQYAQDETVIVYAGISSYIGSLRGRQDSKHNGQRADVVLSHVVDLNNVAGRPAIGSPAFTADPQGFHTDTGDIVGLLMIGTGAAGGKSCIASTWKIYNELASSRPDLVRTLASDWAIDGFKRSSTPYYLRPLLYHHPATDTTPERVSLQFSRRSFTGYAAYKRSDYMPPVSEAQAEALDALHFTAMKHQLTMQLEKGDIQFINNVALVHAREGFRDEPENRRHLLRLWLRDEEFGWEVPAPLKGVWEGVFGGMSGKEEGQVFPAAPVVRGAQYGL</sequence>
<dbReference type="InterPro" id="IPR003819">
    <property type="entry name" value="TauD/TfdA-like"/>
</dbReference>
<dbReference type="PANTHER" id="PTHR10696:SF54">
    <property type="entry name" value="FAMILY OXIDOREDUCTASE, PUTATIVE (AFU_ORTHOLOGUE AFUA_4G13850)-RELATED"/>
    <property type="match status" value="1"/>
</dbReference>
<reference evidence="4" key="1">
    <citation type="journal article" date="2017" name="Genome Biol.">
        <title>Comparative genomics reveals high biological diversity and specific adaptations in the industrially and medically important fungal genus Aspergillus.</title>
        <authorList>
            <person name="de Vries R.P."/>
            <person name="Riley R."/>
            <person name="Wiebenga A."/>
            <person name="Aguilar-Osorio G."/>
            <person name="Amillis S."/>
            <person name="Uchima C.A."/>
            <person name="Anderluh G."/>
            <person name="Asadollahi M."/>
            <person name="Askin M."/>
            <person name="Barry K."/>
            <person name="Battaglia E."/>
            <person name="Bayram O."/>
            <person name="Benocci T."/>
            <person name="Braus-Stromeyer S.A."/>
            <person name="Caldana C."/>
            <person name="Canovas D."/>
            <person name="Cerqueira G.C."/>
            <person name="Chen F."/>
            <person name="Chen W."/>
            <person name="Choi C."/>
            <person name="Clum A."/>
            <person name="Dos Santos R.A."/>
            <person name="Damasio A.R."/>
            <person name="Diallinas G."/>
            <person name="Emri T."/>
            <person name="Fekete E."/>
            <person name="Flipphi M."/>
            <person name="Freyberg S."/>
            <person name="Gallo A."/>
            <person name="Gournas C."/>
            <person name="Habgood R."/>
            <person name="Hainaut M."/>
            <person name="Harispe M.L."/>
            <person name="Henrissat B."/>
            <person name="Hilden K.S."/>
            <person name="Hope R."/>
            <person name="Hossain A."/>
            <person name="Karabika E."/>
            <person name="Karaffa L."/>
            <person name="Karanyi Z."/>
            <person name="Krasevec N."/>
            <person name="Kuo A."/>
            <person name="Kusch H."/>
            <person name="LaButti K."/>
            <person name="Lagendijk E.L."/>
            <person name="Lapidus A."/>
            <person name="Levasseur A."/>
            <person name="Lindquist E."/>
            <person name="Lipzen A."/>
            <person name="Logrieco A.F."/>
            <person name="MacCabe A."/>
            <person name="Maekelae M.R."/>
            <person name="Malavazi I."/>
            <person name="Melin P."/>
            <person name="Meyer V."/>
            <person name="Mielnichuk N."/>
            <person name="Miskei M."/>
            <person name="Molnar A.P."/>
            <person name="Mule G."/>
            <person name="Ngan C.Y."/>
            <person name="Orejas M."/>
            <person name="Orosz E."/>
            <person name="Ouedraogo J.P."/>
            <person name="Overkamp K.M."/>
            <person name="Park H.-S."/>
            <person name="Perrone G."/>
            <person name="Piumi F."/>
            <person name="Punt P.J."/>
            <person name="Ram A.F."/>
            <person name="Ramon A."/>
            <person name="Rauscher S."/>
            <person name="Record E."/>
            <person name="Riano-Pachon D.M."/>
            <person name="Robert V."/>
            <person name="Roehrig J."/>
            <person name="Ruller R."/>
            <person name="Salamov A."/>
            <person name="Salih N.S."/>
            <person name="Samson R.A."/>
            <person name="Sandor E."/>
            <person name="Sanguinetti M."/>
            <person name="Schuetze T."/>
            <person name="Sepcic K."/>
            <person name="Shelest E."/>
            <person name="Sherlock G."/>
            <person name="Sophianopoulou V."/>
            <person name="Squina F.M."/>
            <person name="Sun H."/>
            <person name="Susca A."/>
            <person name="Todd R.B."/>
            <person name="Tsang A."/>
            <person name="Unkles S.E."/>
            <person name="van de Wiele N."/>
            <person name="van Rossen-Uffink D."/>
            <person name="Oliveira J.V."/>
            <person name="Vesth T.C."/>
            <person name="Visser J."/>
            <person name="Yu J.-H."/>
            <person name="Zhou M."/>
            <person name="Andersen M.R."/>
            <person name="Archer D.B."/>
            <person name="Baker S.E."/>
            <person name="Benoit I."/>
            <person name="Brakhage A.A."/>
            <person name="Braus G.H."/>
            <person name="Fischer R."/>
            <person name="Frisvad J.C."/>
            <person name="Goldman G.H."/>
            <person name="Houbraken J."/>
            <person name="Oakley B."/>
            <person name="Pocsi I."/>
            <person name="Scazzocchio C."/>
            <person name="Seiboth B."/>
            <person name="vanKuyk P.A."/>
            <person name="Wortman J."/>
            <person name="Dyer P.S."/>
            <person name="Grigoriev I.V."/>
        </authorList>
    </citation>
    <scope>NUCLEOTIDE SEQUENCE [LARGE SCALE GENOMIC DNA]</scope>
    <source>
        <strain evidence="4">DTO 134E9</strain>
    </source>
</reference>
<dbReference type="InterPro" id="IPR042098">
    <property type="entry name" value="TauD-like_sf"/>
</dbReference>
<dbReference type="OrthoDB" id="272271at2759"/>
<feature type="domain" description="TauD/TfdA-like" evidence="2">
    <location>
        <begin position="89"/>
        <end position="352"/>
    </location>
</feature>
<dbReference type="PANTHER" id="PTHR10696">
    <property type="entry name" value="GAMMA-BUTYROBETAINE HYDROXYLASE-RELATED"/>
    <property type="match status" value="1"/>
</dbReference>
<dbReference type="Gene3D" id="3.60.130.10">
    <property type="entry name" value="Clavaminate synthase-like"/>
    <property type="match status" value="1"/>
</dbReference>
<dbReference type="GO" id="GO:0016491">
    <property type="term" value="F:oxidoreductase activity"/>
    <property type="evidence" value="ECO:0007669"/>
    <property type="project" value="UniProtKB-KW"/>
</dbReference>
<evidence type="ECO:0000313" key="4">
    <source>
        <dbReference type="Proteomes" id="UP000184383"/>
    </source>
</evidence>
<dbReference type="FunFam" id="3.60.130.10:FF:000011">
    <property type="entry name" value="Taurine catabolism dioxygenase TauD"/>
    <property type="match status" value="1"/>
</dbReference>
<dbReference type="GeneID" id="63744724"/>
<dbReference type="VEuPathDB" id="FungiDB:ASPWEDRAFT_119112"/>
<accession>A0A1L9R8W4</accession>
<evidence type="ECO:0000313" key="3">
    <source>
        <dbReference type="EMBL" id="OJJ31323.1"/>
    </source>
</evidence>
<dbReference type="Pfam" id="PF02668">
    <property type="entry name" value="TauD"/>
    <property type="match status" value="1"/>
</dbReference>
<keyword evidence="4" id="KW-1185">Reference proteome</keyword>
<dbReference type="AlphaFoldDB" id="A0A1L9R8W4"/>
<organism evidence="3 4">
    <name type="scientific">Aspergillus wentii DTO 134E9</name>
    <dbReference type="NCBI Taxonomy" id="1073089"/>
    <lineage>
        <taxon>Eukaryota</taxon>
        <taxon>Fungi</taxon>
        <taxon>Dikarya</taxon>
        <taxon>Ascomycota</taxon>
        <taxon>Pezizomycotina</taxon>
        <taxon>Eurotiomycetes</taxon>
        <taxon>Eurotiomycetidae</taxon>
        <taxon>Eurotiales</taxon>
        <taxon>Aspergillaceae</taxon>
        <taxon>Aspergillus</taxon>
        <taxon>Aspergillus subgen. Cremei</taxon>
    </lineage>
</organism>
<dbReference type="EMBL" id="KV878216">
    <property type="protein sequence ID" value="OJJ31323.1"/>
    <property type="molecule type" value="Genomic_DNA"/>
</dbReference>
<dbReference type="InterPro" id="IPR050411">
    <property type="entry name" value="AlphaKG_dependent_hydroxylases"/>
</dbReference>
<dbReference type="SUPFAM" id="SSF51197">
    <property type="entry name" value="Clavaminate synthase-like"/>
    <property type="match status" value="1"/>
</dbReference>
<proteinExistence type="predicted"/>
<evidence type="ECO:0000259" key="2">
    <source>
        <dbReference type="Pfam" id="PF02668"/>
    </source>
</evidence>
<evidence type="ECO:0000256" key="1">
    <source>
        <dbReference type="ARBA" id="ARBA00023002"/>
    </source>
</evidence>
<dbReference type="Proteomes" id="UP000184383">
    <property type="component" value="Unassembled WGS sequence"/>
</dbReference>
<protein>
    <recommendedName>
        <fullName evidence="2">TauD/TfdA-like domain-containing protein</fullName>
    </recommendedName>
</protein>
<gene>
    <name evidence="3" type="ORF">ASPWEDRAFT_119112</name>
</gene>
<dbReference type="STRING" id="1073089.A0A1L9R8W4"/>
<name>A0A1L9R8W4_ASPWE</name>
<dbReference type="RefSeq" id="XP_040685000.1">
    <property type="nucleotide sequence ID" value="XM_040828876.1"/>
</dbReference>
<keyword evidence="1" id="KW-0560">Oxidoreductase</keyword>